<organism evidence="1 2">
    <name type="scientific">Pluteus cervinus</name>
    <dbReference type="NCBI Taxonomy" id="181527"/>
    <lineage>
        <taxon>Eukaryota</taxon>
        <taxon>Fungi</taxon>
        <taxon>Dikarya</taxon>
        <taxon>Basidiomycota</taxon>
        <taxon>Agaricomycotina</taxon>
        <taxon>Agaricomycetes</taxon>
        <taxon>Agaricomycetidae</taxon>
        <taxon>Agaricales</taxon>
        <taxon>Pluteineae</taxon>
        <taxon>Pluteaceae</taxon>
        <taxon>Pluteus</taxon>
    </lineage>
</organism>
<gene>
    <name evidence="1" type="ORF">BDN72DRAFT_761686</name>
</gene>
<reference evidence="1 2" key="1">
    <citation type="journal article" date="2019" name="Nat. Ecol. Evol.">
        <title>Megaphylogeny resolves global patterns of mushroom evolution.</title>
        <authorList>
            <person name="Varga T."/>
            <person name="Krizsan K."/>
            <person name="Foldi C."/>
            <person name="Dima B."/>
            <person name="Sanchez-Garcia M."/>
            <person name="Sanchez-Ramirez S."/>
            <person name="Szollosi G.J."/>
            <person name="Szarkandi J.G."/>
            <person name="Papp V."/>
            <person name="Albert L."/>
            <person name="Andreopoulos W."/>
            <person name="Angelini C."/>
            <person name="Antonin V."/>
            <person name="Barry K.W."/>
            <person name="Bougher N.L."/>
            <person name="Buchanan P."/>
            <person name="Buyck B."/>
            <person name="Bense V."/>
            <person name="Catcheside P."/>
            <person name="Chovatia M."/>
            <person name="Cooper J."/>
            <person name="Damon W."/>
            <person name="Desjardin D."/>
            <person name="Finy P."/>
            <person name="Geml J."/>
            <person name="Haridas S."/>
            <person name="Hughes K."/>
            <person name="Justo A."/>
            <person name="Karasinski D."/>
            <person name="Kautmanova I."/>
            <person name="Kiss B."/>
            <person name="Kocsube S."/>
            <person name="Kotiranta H."/>
            <person name="LaButti K.M."/>
            <person name="Lechner B.E."/>
            <person name="Liimatainen K."/>
            <person name="Lipzen A."/>
            <person name="Lukacs Z."/>
            <person name="Mihaltcheva S."/>
            <person name="Morgado L.N."/>
            <person name="Niskanen T."/>
            <person name="Noordeloos M.E."/>
            <person name="Ohm R.A."/>
            <person name="Ortiz-Santana B."/>
            <person name="Ovrebo C."/>
            <person name="Racz N."/>
            <person name="Riley R."/>
            <person name="Savchenko A."/>
            <person name="Shiryaev A."/>
            <person name="Soop K."/>
            <person name="Spirin V."/>
            <person name="Szebenyi C."/>
            <person name="Tomsovsky M."/>
            <person name="Tulloss R.E."/>
            <person name="Uehling J."/>
            <person name="Grigoriev I.V."/>
            <person name="Vagvolgyi C."/>
            <person name="Papp T."/>
            <person name="Martin F.M."/>
            <person name="Miettinen O."/>
            <person name="Hibbett D.S."/>
            <person name="Nagy L.G."/>
        </authorList>
    </citation>
    <scope>NUCLEOTIDE SEQUENCE [LARGE SCALE GENOMIC DNA]</scope>
    <source>
        <strain evidence="1 2">NL-1719</strain>
    </source>
</reference>
<proteinExistence type="predicted"/>
<dbReference type="Proteomes" id="UP000308600">
    <property type="component" value="Unassembled WGS sequence"/>
</dbReference>
<sequence>MAACSQAQRVLQKQQQRTQRAPLAIKSDINGATTTATVAPTQQPAAPITLRLPRTLPRPAFREINVAAVTATYPELKGVVPQYIRDRLPVAGARMLAAAASVQVSHPKNALPKELEIVMNDMVAAACPTHMFAIHGPTASTSTAGGAPKRKVTLFPVHHIVFAAHCSNLPTMPVSAPHGDKTRTLPVVPLCLPSPDAFPLLQTYLYQKQPQALLASLVPASLDVSDALRLGHQAMVIHGLWRNACALGVVDSQLFDVIDRAWEVILVALQRAHL</sequence>
<dbReference type="EMBL" id="ML208275">
    <property type="protein sequence ID" value="TFK73526.1"/>
    <property type="molecule type" value="Genomic_DNA"/>
</dbReference>
<protein>
    <submittedName>
        <fullName evidence="1">Uncharacterized protein</fullName>
    </submittedName>
</protein>
<name>A0ACD3B6I0_9AGAR</name>
<accession>A0ACD3B6I0</accession>
<keyword evidence="2" id="KW-1185">Reference proteome</keyword>
<evidence type="ECO:0000313" key="2">
    <source>
        <dbReference type="Proteomes" id="UP000308600"/>
    </source>
</evidence>
<evidence type="ECO:0000313" key="1">
    <source>
        <dbReference type="EMBL" id="TFK73526.1"/>
    </source>
</evidence>